<dbReference type="AlphaFoldDB" id="A0A2B4REE2"/>
<dbReference type="Proteomes" id="UP000225706">
    <property type="component" value="Unassembled WGS sequence"/>
</dbReference>
<dbReference type="OrthoDB" id="5982521at2759"/>
<comment type="caution">
    <text evidence="2">The sequence shown here is derived from an EMBL/GenBank/DDBJ whole genome shotgun (WGS) entry which is preliminary data.</text>
</comment>
<sequence length="898" mass="100497">MVRQHMKRDFNGKYVLYSLHDNHTLQEGEGIFDTLKNVGTKIATKLTGKAAKEIAKKAATKAFEKGAEQIGEKTGQLIDEKIYDKFSKQSDKMPQVTAAEAAVQHEITPEKIGNWKEDKADAAAIINGGFSMINDVKVDFESTRVVDLPRANHVANMKNLTEFTKEYSEDLGPRQFHYLDTATGAVTQKYDALTVTIAAGGGTVTPIPKDNTNYNEGFAKRKVLLAAGAKNNIHLPLNRFGFFESLEEQLAPNAKVTIEVTLEKDANVLFRTNAAGAGRYIVTKFLLWVPRIRLTEPGKKIYLDDFLKPKRWSYLKETAVFSKPLRQESGIWNLTTAIKSTRHVFIWVLNAAKFNSQEQNMFLFNTYNIAGNARYLTNAQLHVENGDSYPFQKLNPKGEITRAWTNLLDYVKFLNGNLFGPTINLKRFQDLYGILYFDLTKQDPGLRSAKTSLDFEFSLNDAPNADYYFYALILSEEEIANQRRKLAKAFNEKSPITLRLSHNELTGSDEMMLTKTQINRIHKAINGGKGVDLKIRKTQITKVAQKGGSLFSSLLALGTKLLPKAMNLATKALPGLATGALSSLGNFATDKILGAGQSGGLIIPHSKIPQLLPFENRLSEKQKRDIAIALQSGGDLKMKPTKSQSGGFLGTLLASIGVPILLKALTGSGLQNRPAVRGRGMQNRPIWFPPQFDGPIPTIGRGVKKKWEKKVERTRSVAGKKLSLQRSTTTGGHTVKRPPFKNIPITNIDIQNWVEYLKIPNFGGVISRDRIKDCKTGHSFVINLNESYESGSHWVVIFFGSDLILYFDSFGLHPPQEIVTLSNKHKVNYVFNNTHYQSLTSVLCGYYCLFFLNETSKRLKPKYTQQSLYSVFNDVTEPLSYSNTFSNECFIINYFKTV</sequence>
<reference evidence="3" key="1">
    <citation type="journal article" date="2017" name="bioRxiv">
        <title>Comparative analysis of the genomes of Stylophora pistillata and Acropora digitifera provides evidence for extensive differences between species of corals.</title>
        <authorList>
            <person name="Voolstra C.R."/>
            <person name="Li Y."/>
            <person name="Liew Y.J."/>
            <person name="Baumgarten S."/>
            <person name="Zoccola D."/>
            <person name="Flot J.-F."/>
            <person name="Tambutte S."/>
            <person name="Allemand D."/>
            <person name="Aranda M."/>
        </authorList>
    </citation>
    <scope>NUCLEOTIDE SEQUENCE [LARGE SCALE GENOMIC DNA]</scope>
</reference>
<feature type="region of interest" description="Disordered" evidence="1">
    <location>
        <begin position="718"/>
        <end position="738"/>
    </location>
</feature>
<name>A0A2B4REE2_STYPI</name>
<dbReference type="EMBL" id="LSMT01000737">
    <property type="protein sequence ID" value="PFX14748.1"/>
    <property type="molecule type" value="Genomic_DNA"/>
</dbReference>
<evidence type="ECO:0000313" key="3">
    <source>
        <dbReference type="Proteomes" id="UP000225706"/>
    </source>
</evidence>
<accession>A0A2B4REE2</accession>
<organism evidence="2 3">
    <name type="scientific">Stylophora pistillata</name>
    <name type="common">Smooth cauliflower coral</name>
    <dbReference type="NCBI Taxonomy" id="50429"/>
    <lineage>
        <taxon>Eukaryota</taxon>
        <taxon>Metazoa</taxon>
        <taxon>Cnidaria</taxon>
        <taxon>Anthozoa</taxon>
        <taxon>Hexacorallia</taxon>
        <taxon>Scleractinia</taxon>
        <taxon>Astrocoeniina</taxon>
        <taxon>Pocilloporidae</taxon>
        <taxon>Stylophora</taxon>
    </lineage>
</organism>
<keyword evidence="3" id="KW-1185">Reference proteome</keyword>
<evidence type="ECO:0000256" key="1">
    <source>
        <dbReference type="SAM" id="MobiDB-lite"/>
    </source>
</evidence>
<dbReference type="SUPFAM" id="SSF54001">
    <property type="entry name" value="Cysteine proteinases"/>
    <property type="match status" value="1"/>
</dbReference>
<dbReference type="PANTHER" id="PTHR36159">
    <property type="entry name" value="PROTEIN CBG23766"/>
    <property type="match status" value="1"/>
</dbReference>
<dbReference type="Gene3D" id="3.40.395.10">
    <property type="entry name" value="Adenoviral Proteinase, Chain A"/>
    <property type="match status" value="1"/>
</dbReference>
<dbReference type="InterPro" id="IPR038765">
    <property type="entry name" value="Papain-like_cys_pep_sf"/>
</dbReference>
<evidence type="ECO:0000313" key="2">
    <source>
        <dbReference type="EMBL" id="PFX14748.1"/>
    </source>
</evidence>
<dbReference type="PANTHER" id="PTHR36159:SF1">
    <property type="entry name" value="RETROVIRUS-RELATED POL POLYPROTEIN FROM TRANSPOSON 412-LIKE PROTEIN"/>
    <property type="match status" value="1"/>
</dbReference>
<gene>
    <name evidence="2" type="ORF">AWC38_SpisGene21072</name>
</gene>
<protein>
    <submittedName>
        <fullName evidence="2">Uncharacterized protein</fullName>
    </submittedName>
</protein>
<proteinExistence type="predicted"/>